<protein>
    <submittedName>
        <fullName evidence="1">Uncharacterized protein</fullName>
    </submittedName>
</protein>
<dbReference type="Proteomes" id="UP000339249">
    <property type="component" value="Unassembled WGS sequence"/>
</dbReference>
<accession>A0A4U9D1U4</accession>
<reference evidence="1 2" key="1">
    <citation type="submission" date="2019-04" db="EMBL/GenBank/DDBJ databases">
        <authorList>
            <consortium name="Pathogen Informatics"/>
        </authorList>
    </citation>
    <scope>NUCLEOTIDE SEQUENCE [LARGE SCALE GENOMIC DNA]</scope>
    <source>
        <strain evidence="1 2">NCTC9185</strain>
    </source>
</reference>
<name>A0A4U9D1U4_RAOTE</name>
<dbReference type="AlphaFoldDB" id="A0A4U9D1U4"/>
<gene>
    <name evidence="1" type="ORF">NCTC9185_01980</name>
</gene>
<evidence type="ECO:0000313" key="1">
    <source>
        <dbReference type="EMBL" id="VTN10068.1"/>
    </source>
</evidence>
<sequence length="48" mass="5529">MRLNTFIVNFSQGGVTTLAVMRYEGIAIEVFCVVETYMLNYFLNTMLN</sequence>
<evidence type="ECO:0000313" key="2">
    <source>
        <dbReference type="Proteomes" id="UP000339249"/>
    </source>
</evidence>
<organism evidence="1 2">
    <name type="scientific">Raoultella terrigena</name>
    <name type="common">Klebsiella terrigena</name>
    <dbReference type="NCBI Taxonomy" id="577"/>
    <lineage>
        <taxon>Bacteria</taxon>
        <taxon>Pseudomonadati</taxon>
        <taxon>Pseudomonadota</taxon>
        <taxon>Gammaproteobacteria</taxon>
        <taxon>Enterobacterales</taxon>
        <taxon>Enterobacteriaceae</taxon>
        <taxon>Klebsiella/Raoultella group</taxon>
        <taxon>Raoultella</taxon>
    </lineage>
</organism>
<dbReference type="EMBL" id="CABDVU010000001">
    <property type="protein sequence ID" value="VTN10068.1"/>
    <property type="molecule type" value="Genomic_DNA"/>
</dbReference>
<proteinExistence type="predicted"/>